<evidence type="ECO:0000256" key="2">
    <source>
        <dbReference type="SAM" id="Phobius"/>
    </source>
</evidence>
<feature type="region of interest" description="Disordered" evidence="1">
    <location>
        <begin position="317"/>
        <end position="337"/>
    </location>
</feature>
<feature type="compositionally biased region" description="Low complexity" evidence="1">
    <location>
        <begin position="322"/>
        <end position="336"/>
    </location>
</feature>
<feature type="transmembrane region" description="Helical" evidence="2">
    <location>
        <begin position="73"/>
        <end position="94"/>
    </location>
</feature>
<dbReference type="EnsemblMetazoa" id="AATE018879-RA">
    <property type="protein sequence ID" value="AATE018879-PA.1"/>
    <property type="gene ID" value="AATE018879"/>
</dbReference>
<name>A0A182JIU8_ANOAO</name>
<evidence type="ECO:0000256" key="1">
    <source>
        <dbReference type="SAM" id="MobiDB-lite"/>
    </source>
</evidence>
<feature type="transmembrane region" description="Helical" evidence="2">
    <location>
        <begin position="33"/>
        <end position="53"/>
    </location>
</feature>
<protein>
    <submittedName>
        <fullName evidence="3">Uncharacterized protein</fullName>
    </submittedName>
</protein>
<keyword evidence="2" id="KW-0812">Transmembrane</keyword>
<keyword evidence="2" id="KW-0472">Membrane</keyword>
<feature type="compositionally biased region" description="Pro residues" evidence="1">
    <location>
        <begin position="414"/>
        <end position="437"/>
    </location>
</feature>
<dbReference type="VEuPathDB" id="VectorBase:AATE018879"/>
<accession>A0A182JIU8</accession>
<proteinExistence type="predicted"/>
<dbReference type="AlphaFoldDB" id="A0A182JIU8"/>
<reference evidence="3" key="1">
    <citation type="submission" date="2022-08" db="UniProtKB">
        <authorList>
            <consortium name="EnsemblMetazoa"/>
        </authorList>
    </citation>
    <scope>IDENTIFICATION</scope>
    <source>
        <strain evidence="3">EBRO</strain>
    </source>
</reference>
<evidence type="ECO:0000313" key="3">
    <source>
        <dbReference type="EnsemblMetazoa" id="AATE018879-PA.1"/>
    </source>
</evidence>
<keyword evidence="2" id="KW-1133">Transmembrane helix</keyword>
<organism evidence="3">
    <name type="scientific">Anopheles atroparvus</name>
    <name type="common">European mosquito</name>
    <dbReference type="NCBI Taxonomy" id="41427"/>
    <lineage>
        <taxon>Eukaryota</taxon>
        <taxon>Metazoa</taxon>
        <taxon>Ecdysozoa</taxon>
        <taxon>Arthropoda</taxon>
        <taxon>Hexapoda</taxon>
        <taxon>Insecta</taxon>
        <taxon>Pterygota</taxon>
        <taxon>Neoptera</taxon>
        <taxon>Endopterygota</taxon>
        <taxon>Diptera</taxon>
        <taxon>Nematocera</taxon>
        <taxon>Culicoidea</taxon>
        <taxon>Culicidae</taxon>
        <taxon>Anophelinae</taxon>
        <taxon>Anopheles</taxon>
    </lineage>
</organism>
<sequence length="528" mass="58409">MGRSTHMRRLRLLLALTCEVIPAKVSTGRCGTSTALMLLLLLLVVTVMVLVMLNHLIARQRRPMGLMMRWTTAWMMIIPGIAHTVSTMLLQLVVSRALLLGVGESTVWPPGTRTAIVQIPTETDLVVAIVRQVARLLQLPIAVVLHKVYQTRNDPFDRLQGRRTLNPARDVILRVPVDASQVLQIHAQPGQVGRIARALQGDDQLLYRLHERLRCLQLVVDALHVRLVRRVAVQQRRPLIGRDPQPRLGRDLHDLRVVASYVRNSSFSCISEESPSRFDTLKQLARYSSCTTCPIDVLDACEKCGSSRWTTNITSTLRDSADPSSSASSTSFSTSSCIAGPRNWQPRARTAAHRFVLSCCGFWWCRISSMTVRSPSERAARNDLARPSSSISWQLTSITSFRCICRDSKLPPPPPVPLHPADDPTPPPLLPPDPLPPTGHGLRSSGPRLCTLVEQRSGSTTLPLAAVAVAFRPPPPEGDAVLLFVPLEPLLVLLLLLLLLLLLDELELLPLLPETLLRSSTDSMCRII</sequence>
<feature type="transmembrane region" description="Helical" evidence="2">
    <location>
        <begin position="481"/>
        <end position="503"/>
    </location>
</feature>
<feature type="region of interest" description="Disordered" evidence="1">
    <location>
        <begin position="414"/>
        <end position="441"/>
    </location>
</feature>